<gene>
    <name evidence="2" type="ORF">BWI95_22130</name>
</gene>
<keyword evidence="1" id="KW-0732">Signal</keyword>
<proteinExistence type="predicted"/>
<feature type="signal peptide" evidence="1">
    <location>
        <begin position="1"/>
        <end position="21"/>
    </location>
</feature>
<evidence type="ECO:0000313" key="3">
    <source>
        <dbReference type="Proteomes" id="UP000187148"/>
    </source>
</evidence>
<keyword evidence="2" id="KW-0614">Plasmid</keyword>
<keyword evidence="3" id="KW-1185">Reference proteome</keyword>
<geneLocation type="plasmid" evidence="2 3">
    <name>p888-76-1</name>
</geneLocation>
<organism evidence="2 3">
    <name type="scientific">Kosakonia cowanii JCM 10956 = DSM 18146</name>
    <dbReference type="NCBI Taxonomy" id="1300165"/>
    <lineage>
        <taxon>Bacteria</taxon>
        <taxon>Pseudomonadati</taxon>
        <taxon>Pseudomonadota</taxon>
        <taxon>Gammaproteobacteria</taxon>
        <taxon>Enterobacterales</taxon>
        <taxon>Enterobacteriaceae</taxon>
        <taxon>Kosakonia</taxon>
    </lineage>
</organism>
<dbReference type="RefSeq" id="WP_076770367.1">
    <property type="nucleotide sequence ID" value="NZ_CP019446.1"/>
</dbReference>
<dbReference type="EMBL" id="CP019446">
    <property type="protein sequence ID" value="APZ07753.1"/>
    <property type="molecule type" value="Genomic_DNA"/>
</dbReference>
<evidence type="ECO:0000256" key="1">
    <source>
        <dbReference type="SAM" id="SignalP"/>
    </source>
</evidence>
<name>A0A830ZF79_9ENTR</name>
<accession>A0A830ZF79</accession>
<dbReference type="Proteomes" id="UP000187148">
    <property type="component" value="Plasmid p888-76-1"/>
</dbReference>
<reference evidence="2 3" key="1">
    <citation type="submission" date="2017-01" db="EMBL/GenBank/DDBJ databases">
        <authorList>
            <person name="Cao J.-M."/>
        </authorList>
    </citation>
    <scope>NUCLEOTIDE SEQUENCE [LARGE SCALE GENOMIC DNA]</scope>
    <source>
        <strain evidence="2 3">888-76</strain>
        <plasmid evidence="2 3">p888-76-1</plasmid>
    </source>
</reference>
<protein>
    <submittedName>
        <fullName evidence="2">Uncharacterized protein</fullName>
    </submittedName>
</protein>
<dbReference type="AlphaFoldDB" id="A0A830ZF79"/>
<dbReference type="PROSITE" id="PS51257">
    <property type="entry name" value="PROKAR_LIPOPROTEIN"/>
    <property type="match status" value="1"/>
</dbReference>
<evidence type="ECO:0000313" key="2">
    <source>
        <dbReference type="EMBL" id="APZ07753.1"/>
    </source>
</evidence>
<dbReference type="KEGG" id="kco:BWI95_22130"/>
<feature type="chain" id="PRO_5032268455" evidence="1">
    <location>
        <begin position="22"/>
        <end position="205"/>
    </location>
</feature>
<sequence length="205" mass="22902">MSKLVYTTSMMLSMACAVASAQASTLTESLSRCDASFFQEIYHQKNKLNVLAPLTIGEHHLAWFKSPANANDRIWFTQPLEELNLTISGYYLQTSDLEEINDGKFYYWGMILQNSPQEVMNALNHLKWVKAGDEAITQAMIKEGPDSGWKINDQAVSGIAPAKESTEKLLMLSKDKNGSLLLCSIQGYVTPDMLAEFRPDLKGKN</sequence>